<protein>
    <submittedName>
        <fullName evidence="2">Uncharacterized protein</fullName>
    </submittedName>
</protein>
<dbReference type="Proteomes" id="UP000054032">
    <property type="component" value="Unassembled WGS sequence"/>
</dbReference>
<dbReference type="GeneID" id="19120875"/>
<name>W6ZQ17_COCMI</name>
<dbReference type="eggNOG" id="ENOG502RJ71">
    <property type="taxonomic scope" value="Eukaryota"/>
</dbReference>
<feature type="compositionally biased region" description="Low complexity" evidence="1">
    <location>
        <begin position="64"/>
        <end position="73"/>
    </location>
</feature>
<feature type="region of interest" description="Disordered" evidence="1">
    <location>
        <begin position="185"/>
        <end position="226"/>
    </location>
</feature>
<gene>
    <name evidence="2" type="ORF">COCMIDRAFT_26092</name>
</gene>
<dbReference type="OrthoDB" id="3689315at2759"/>
<accession>W6ZQ17</accession>
<dbReference type="EMBL" id="KI963978">
    <property type="protein sequence ID" value="EUC45731.1"/>
    <property type="molecule type" value="Genomic_DNA"/>
</dbReference>
<reference evidence="2 3" key="1">
    <citation type="journal article" date="2013" name="PLoS Genet.">
        <title>Comparative genome structure, secondary metabolite, and effector coding capacity across Cochliobolus pathogens.</title>
        <authorList>
            <person name="Condon B.J."/>
            <person name="Leng Y."/>
            <person name="Wu D."/>
            <person name="Bushley K.E."/>
            <person name="Ohm R.A."/>
            <person name="Otillar R."/>
            <person name="Martin J."/>
            <person name="Schackwitz W."/>
            <person name="Grimwood J."/>
            <person name="MohdZainudin N."/>
            <person name="Xue C."/>
            <person name="Wang R."/>
            <person name="Manning V.A."/>
            <person name="Dhillon B."/>
            <person name="Tu Z.J."/>
            <person name="Steffenson B.J."/>
            <person name="Salamov A."/>
            <person name="Sun H."/>
            <person name="Lowry S."/>
            <person name="LaButti K."/>
            <person name="Han J."/>
            <person name="Copeland A."/>
            <person name="Lindquist E."/>
            <person name="Barry K."/>
            <person name="Schmutz J."/>
            <person name="Baker S.E."/>
            <person name="Ciuffetti L.M."/>
            <person name="Grigoriev I.V."/>
            <person name="Zhong S."/>
            <person name="Turgeon B.G."/>
        </authorList>
    </citation>
    <scope>NUCLEOTIDE SEQUENCE [LARGE SCALE GENOMIC DNA]</scope>
    <source>
        <strain evidence="2 3">ATCC 44560</strain>
    </source>
</reference>
<organism evidence="2 3">
    <name type="scientific">Bipolaris oryzae ATCC 44560</name>
    <dbReference type="NCBI Taxonomy" id="930090"/>
    <lineage>
        <taxon>Eukaryota</taxon>
        <taxon>Fungi</taxon>
        <taxon>Dikarya</taxon>
        <taxon>Ascomycota</taxon>
        <taxon>Pezizomycotina</taxon>
        <taxon>Dothideomycetes</taxon>
        <taxon>Pleosporomycetidae</taxon>
        <taxon>Pleosporales</taxon>
        <taxon>Pleosporineae</taxon>
        <taxon>Pleosporaceae</taxon>
        <taxon>Bipolaris</taxon>
    </lineage>
</organism>
<dbReference type="KEGG" id="bor:COCMIDRAFT_26092"/>
<keyword evidence="3" id="KW-1185">Reference proteome</keyword>
<evidence type="ECO:0000256" key="1">
    <source>
        <dbReference type="SAM" id="MobiDB-lite"/>
    </source>
</evidence>
<dbReference type="RefSeq" id="XP_007687716.1">
    <property type="nucleotide sequence ID" value="XM_007689526.1"/>
</dbReference>
<evidence type="ECO:0000313" key="2">
    <source>
        <dbReference type="EMBL" id="EUC45731.1"/>
    </source>
</evidence>
<feature type="region of interest" description="Disordered" evidence="1">
    <location>
        <begin position="55"/>
        <end position="88"/>
    </location>
</feature>
<proteinExistence type="predicted"/>
<sequence>MRSYNYMTLFAGAVLAQESATVINFFQFDSTLTVLGSDAKATTFQNSCPSDAAGISAVPSDLLPTPEDASATPAPTPAPRMRRQASASDDDYTFCEPYTIIQGPETYEFHLTDPVPGAWTVDMKCSWKGEVTKADLTCDVAQSGSIPNQSVRQQSTTNVLSQSEIQDMQAYQVVSLVSASGAASPASASASVTPTPTGTSSRTASGSGANAPASSGSNAASTPSQGLAAAGPLPTGAMKVVGGAVGVFAIAMALY</sequence>
<evidence type="ECO:0000313" key="3">
    <source>
        <dbReference type="Proteomes" id="UP000054032"/>
    </source>
</evidence>
<dbReference type="HOGENOM" id="CLU_089693_0_0_1"/>
<dbReference type="AlphaFoldDB" id="W6ZQ17"/>